<sequence length="507" mass="53189">MLPLSSARAAASTLTASSATASAICASPSVRSRTRSITAGIASTAPTSHRHHIQHRSISLLTSSASQQQQRPTQHPRHTFFPQASTPRASASTTSTSSTSSSYSNSTTTSSSSSPSSATSASSKLRSQDDDEESASSARPRRSLLYVPGSSEKMIKGSQKTDADCIIFDLEDSVAPHRKGAARETVLHGLNAAPRPGPELAVRINPPSGDVSLASDDLDIVLPSYALQAIVLPKVESAEDVFLVLDKASVLRPEGAPPIALILSIESAASLHNMPTIISTVQQRIAELTHIDPSNPSPPPAYLSSLLFASEDFCAATSILRTRTRHSLLVPRSQVVLTARAFGLGAIDMVCIDIKDEAYLIEEAQEAKELGFDAKQVVHPSQVGPVQRIFAPSEEEVRRAARVAFFYRRGVEMHLGAVGLPEEGPQGGEGGSVTMIDAPMLKQAEAVLAKARAGKMKIPDVGAEEEEKKKRMARSEGAGGNAGGSVGPPSGGNGKSKDGGVPASGKR</sequence>
<dbReference type="EMBL" id="LWDG02000010">
    <property type="protein sequence ID" value="KAE8271809.1"/>
    <property type="molecule type" value="Genomic_DNA"/>
</dbReference>
<keyword evidence="2" id="KW-0479">Metal-binding</keyword>
<evidence type="ECO:0000259" key="5">
    <source>
        <dbReference type="Pfam" id="PF03328"/>
    </source>
</evidence>
<dbReference type="SUPFAM" id="SSF51621">
    <property type="entry name" value="Phosphoenolpyruvate/pyruvate domain"/>
    <property type="match status" value="1"/>
</dbReference>
<dbReference type="PANTHER" id="PTHR32308">
    <property type="entry name" value="LYASE BETA SUBUNIT, PUTATIVE (AFU_ORTHOLOGUE AFUA_4G13030)-RELATED"/>
    <property type="match status" value="1"/>
</dbReference>
<dbReference type="GO" id="GO:0006107">
    <property type="term" value="P:oxaloacetate metabolic process"/>
    <property type="evidence" value="ECO:0007669"/>
    <property type="project" value="TreeGrafter"/>
</dbReference>
<feature type="compositionally biased region" description="Gly residues" evidence="4">
    <location>
        <begin position="477"/>
        <end position="494"/>
    </location>
</feature>
<evidence type="ECO:0000313" key="7">
    <source>
        <dbReference type="Proteomes" id="UP000078113"/>
    </source>
</evidence>
<protein>
    <recommendedName>
        <fullName evidence="5">HpcH/HpaI aldolase/citrate lyase domain-containing protein</fullName>
    </recommendedName>
</protein>
<dbReference type="InterPro" id="IPR015813">
    <property type="entry name" value="Pyrv/PenolPyrv_kinase-like_dom"/>
</dbReference>
<feature type="region of interest" description="Disordered" evidence="4">
    <location>
        <begin position="457"/>
        <end position="507"/>
    </location>
</feature>
<feature type="compositionally biased region" description="Low complexity" evidence="4">
    <location>
        <begin position="56"/>
        <end position="73"/>
    </location>
</feature>
<dbReference type="GO" id="GO:0003824">
    <property type="term" value="F:catalytic activity"/>
    <property type="evidence" value="ECO:0007669"/>
    <property type="project" value="InterPro"/>
</dbReference>
<dbReference type="PANTHER" id="PTHR32308:SF0">
    <property type="entry name" value="HPCH_HPAI ALDOLASE_CITRATE LYASE DOMAIN-CONTAINING PROTEIN"/>
    <property type="match status" value="1"/>
</dbReference>
<feature type="compositionally biased region" description="Low complexity" evidence="4">
    <location>
        <begin position="84"/>
        <end position="123"/>
    </location>
</feature>
<proteinExistence type="predicted"/>
<reference evidence="6" key="2">
    <citation type="journal article" date="2019" name="IMA Fungus">
        <title>Genome sequencing and comparison of five Tilletia species to identify candidate genes for the detection of regulated species infecting wheat.</title>
        <authorList>
            <person name="Nguyen H.D.T."/>
            <person name="Sultana T."/>
            <person name="Kesanakurti P."/>
            <person name="Hambleton S."/>
        </authorList>
    </citation>
    <scope>NUCLEOTIDE SEQUENCE</scope>
    <source>
        <strain evidence="6">DAOMC 236422</strain>
    </source>
</reference>
<dbReference type="InterPro" id="IPR005000">
    <property type="entry name" value="Aldolase/citrate-lyase_domain"/>
</dbReference>
<accession>A0A8X7NFY5</accession>
<keyword evidence="7" id="KW-1185">Reference proteome</keyword>
<dbReference type="Pfam" id="PF03328">
    <property type="entry name" value="HpcH_HpaI"/>
    <property type="match status" value="1"/>
</dbReference>
<evidence type="ECO:0000256" key="1">
    <source>
        <dbReference type="ARBA" id="ARBA00001946"/>
    </source>
</evidence>
<feature type="domain" description="HpcH/HpaI aldolase/citrate lyase" evidence="5">
    <location>
        <begin position="142"/>
        <end position="380"/>
    </location>
</feature>
<feature type="region of interest" description="Disordered" evidence="4">
    <location>
        <begin position="42"/>
        <end position="153"/>
    </location>
</feature>
<name>A0A8X7NFY5_9BASI</name>
<reference evidence="6" key="1">
    <citation type="submission" date="2016-04" db="EMBL/GenBank/DDBJ databases">
        <authorList>
            <person name="Nguyen H.D."/>
            <person name="Samba Siva P."/>
            <person name="Cullis J."/>
            <person name="Levesque C.A."/>
            <person name="Hambleton S."/>
        </authorList>
    </citation>
    <scope>NUCLEOTIDE SEQUENCE</scope>
    <source>
        <strain evidence="6">DAOMC 236422</strain>
    </source>
</reference>
<dbReference type="InterPro" id="IPR040442">
    <property type="entry name" value="Pyrv_kinase-like_dom_sf"/>
</dbReference>
<dbReference type="Gene3D" id="3.20.20.60">
    <property type="entry name" value="Phosphoenolpyruvate-binding domains"/>
    <property type="match status" value="1"/>
</dbReference>
<organism evidence="6 7">
    <name type="scientific">Tilletia walkeri</name>
    <dbReference type="NCBI Taxonomy" id="117179"/>
    <lineage>
        <taxon>Eukaryota</taxon>
        <taxon>Fungi</taxon>
        <taxon>Dikarya</taxon>
        <taxon>Basidiomycota</taxon>
        <taxon>Ustilaginomycotina</taxon>
        <taxon>Exobasidiomycetes</taxon>
        <taxon>Tilletiales</taxon>
        <taxon>Tilletiaceae</taxon>
        <taxon>Tilletia</taxon>
    </lineage>
</organism>
<evidence type="ECO:0000256" key="2">
    <source>
        <dbReference type="ARBA" id="ARBA00022723"/>
    </source>
</evidence>
<evidence type="ECO:0000256" key="3">
    <source>
        <dbReference type="ARBA" id="ARBA00022842"/>
    </source>
</evidence>
<comment type="cofactor">
    <cofactor evidence="1">
        <name>Mg(2+)</name>
        <dbReference type="ChEBI" id="CHEBI:18420"/>
    </cofactor>
</comment>
<keyword evidence="3" id="KW-0460">Magnesium</keyword>
<dbReference type="Proteomes" id="UP000078113">
    <property type="component" value="Unassembled WGS sequence"/>
</dbReference>
<dbReference type="GO" id="GO:0000287">
    <property type="term" value="F:magnesium ion binding"/>
    <property type="evidence" value="ECO:0007669"/>
    <property type="project" value="TreeGrafter"/>
</dbReference>
<comment type="caution">
    <text evidence="6">The sequence shown here is derived from an EMBL/GenBank/DDBJ whole genome shotgun (WGS) entry which is preliminary data.</text>
</comment>
<evidence type="ECO:0000313" key="6">
    <source>
        <dbReference type="EMBL" id="KAE8271809.1"/>
    </source>
</evidence>
<dbReference type="AlphaFoldDB" id="A0A8X7NFY5"/>
<gene>
    <name evidence="6" type="ORF">A4X09_0g561</name>
</gene>
<evidence type="ECO:0000256" key="4">
    <source>
        <dbReference type="SAM" id="MobiDB-lite"/>
    </source>
</evidence>